<evidence type="ECO:0000313" key="3">
    <source>
        <dbReference type="Proteomes" id="UP001596152"/>
    </source>
</evidence>
<protein>
    <submittedName>
        <fullName evidence="2">Uncharacterized protein</fullName>
    </submittedName>
</protein>
<keyword evidence="1" id="KW-1133">Transmembrane helix</keyword>
<feature type="transmembrane region" description="Helical" evidence="1">
    <location>
        <begin position="38"/>
        <end position="61"/>
    </location>
</feature>
<name>A0ABW0FS70_9CAUL</name>
<organism evidence="2 3">
    <name type="scientific">Brevundimonas staleyi</name>
    <dbReference type="NCBI Taxonomy" id="74326"/>
    <lineage>
        <taxon>Bacteria</taxon>
        <taxon>Pseudomonadati</taxon>
        <taxon>Pseudomonadota</taxon>
        <taxon>Alphaproteobacteria</taxon>
        <taxon>Caulobacterales</taxon>
        <taxon>Caulobacteraceae</taxon>
        <taxon>Brevundimonas</taxon>
    </lineage>
</organism>
<evidence type="ECO:0000256" key="1">
    <source>
        <dbReference type="SAM" id="Phobius"/>
    </source>
</evidence>
<feature type="transmembrane region" description="Helical" evidence="1">
    <location>
        <begin position="73"/>
        <end position="95"/>
    </location>
</feature>
<dbReference type="Proteomes" id="UP001596152">
    <property type="component" value="Unassembled WGS sequence"/>
</dbReference>
<comment type="caution">
    <text evidence="2">The sequence shown here is derived from an EMBL/GenBank/DDBJ whole genome shotgun (WGS) entry which is preliminary data.</text>
</comment>
<proteinExistence type="predicted"/>
<evidence type="ECO:0000313" key="2">
    <source>
        <dbReference type="EMBL" id="MFC5344535.1"/>
    </source>
</evidence>
<gene>
    <name evidence="2" type="ORF">ACFPIE_11470</name>
</gene>
<keyword evidence="1" id="KW-0812">Transmembrane</keyword>
<reference evidence="3" key="1">
    <citation type="journal article" date="2019" name="Int. J. Syst. Evol. Microbiol.">
        <title>The Global Catalogue of Microorganisms (GCM) 10K type strain sequencing project: providing services to taxonomists for standard genome sequencing and annotation.</title>
        <authorList>
            <consortium name="The Broad Institute Genomics Platform"/>
            <consortium name="The Broad Institute Genome Sequencing Center for Infectious Disease"/>
            <person name="Wu L."/>
            <person name="Ma J."/>
        </authorList>
    </citation>
    <scope>NUCLEOTIDE SEQUENCE [LARGE SCALE GENOMIC DNA]</scope>
    <source>
        <strain evidence="3">JCM 12125</strain>
    </source>
</reference>
<sequence length="97" mass="10248">MRDWAIILGGLVVWTLHFLLVYGFASVADVTDPGARRLWAWLGIAGTGLCLSAIAWIAVEARSKRTAQGLPRALGLGGCTVSGIAVVWQSLPLFIAG</sequence>
<accession>A0ABW0FS70</accession>
<keyword evidence="1" id="KW-0472">Membrane</keyword>
<dbReference type="EMBL" id="JBHSLF010000021">
    <property type="protein sequence ID" value="MFC5344535.1"/>
    <property type="molecule type" value="Genomic_DNA"/>
</dbReference>
<keyword evidence="3" id="KW-1185">Reference proteome</keyword>
<dbReference type="RefSeq" id="WP_374036159.1">
    <property type="nucleotide sequence ID" value="NZ_CP169082.1"/>
</dbReference>